<comment type="subcellular location">
    <subcellularLocation>
        <location evidence="1 9">Cell inner membrane</location>
        <topology evidence="1 9">Multi-pass membrane protein</topology>
    </subcellularLocation>
</comment>
<evidence type="ECO:0000313" key="11">
    <source>
        <dbReference type="EMBL" id="MFC6672646.1"/>
    </source>
</evidence>
<evidence type="ECO:0000256" key="1">
    <source>
        <dbReference type="ARBA" id="ARBA00004429"/>
    </source>
</evidence>
<name>A0ABW2A547_9GAMM</name>
<protein>
    <recommendedName>
        <fullName evidence="9">TRAP transporter small permease protein</fullName>
    </recommendedName>
</protein>
<dbReference type="Proteomes" id="UP001596422">
    <property type="component" value="Unassembled WGS sequence"/>
</dbReference>
<organism evidence="11 12">
    <name type="scientific">Marinobacterium aestuariivivens</name>
    <dbReference type="NCBI Taxonomy" id="1698799"/>
    <lineage>
        <taxon>Bacteria</taxon>
        <taxon>Pseudomonadati</taxon>
        <taxon>Pseudomonadota</taxon>
        <taxon>Gammaproteobacteria</taxon>
        <taxon>Oceanospirillales</taxon>
        <taxon>Oceanospirillaceae</taxon>
        <taxon>Marinobacterium</taxon>
    </lineage>
</organism>
<evidence type="ECO:0000256" key="3">
    <source>
        <dbReference type="ARBA" id="ARBA00022475"/>
    </source>
</evidence>
<evidence type="ECO:0000256" key="5">
    <source>
        <dbReference type="ARBA" id="ARBA00022692"/>
    </source>
</evidence>
<feature type="transmembrane region" description="Helical" evidence="9">
    <location>
        <begin position="52"/>
        <end position="70"/>
    </location>
</feature>
<comment type="subunit">
    <text evidence="9">The complex comprises the extracytoplasmic solute receptor protein and the two transmembrane proteins.</text>
</comment>
<dbReference type="InterPro" id="IPR007387">
    <property type="entry name" value="TRAP_DctQ"/>
</dbReference>
<keyword evidence="6 9" id="KW-1133">Transmembrane helix</keyword>
<keyword evidence="2 9" id="KW-0813">Transport</keyword>
<accession>A0ABW2A547</accession>
<dbReference type="EMBL" id="JBHSWE010000001">
    <property type="protein sequence ID" value="MFC6672646.1"/>
    <property type="molecule type" value="Genomic_DNA"/>
</dbReference>
<keyword evidence="12" id="KW-1185">Reference proteome</keyword>
<evidence type="ECO:0000256" key="6">
    <source>
        <dbReference type="ARBA" id="ARBA00022989"/>
    </source>
</evidence>
<dbReference type="RefSeq" id="WP_379911072.1">
    <property type="nucleotide sequence ID" value="NZ_JBHSWE010000001.1"/>
</dbReference>
<feature type="transmembrane region" description="Helical" evidence="9">
    <location>
        <begin position="14"/>
        <end position="32"/>
    </location>
</feature>
<keyword evidence="3" id="KW-1003">Cell membrane</keyword>
<evidence type="ECO:0000256" key="2">
    <source>
        <dbReference type="ARBA" id="ARBA00022448"/>
    </source>
</evidence>
<feature type="domain" description="Tripartite ATP-independent periplasmic transporters DctQ component" evidence="10">
    <location>
        <begin position="23"/>
        <end position="155"/>
    </location>
</feature>
<evidence type="ECO:0000256" key="7">
    <source>
        <dbReference type="ARBA" id="ARBA00023136"/>
    </source>
</evidence>
<proteinExistence type="inferred from homology"/>
<dbReference type="Pfam" id="PF04290">
    <property type="entry name" value="DctQ"/>
    <property type="match status" value="1"/>
</dbReference>
<keyword evidence="5 9" id="KW-0812">Transmembrane</keyword>
<dbReference type="InterPro" id="IPR055348">
    <property type="entry name" value="DctQ"/>
</dbReference>
<comment type="caution">
    <text evidence="11">The sequence shown here is derived from an EMBL/GenBank/DDBJ whole genome shotgun (WGS) entry which is preliminary data.</text>
</comment>
<feature type="transmembrane region" description="Helical" evidence="9">
    <location>
        <begin position="134"/>
        <end position="151"/>
    </location>
</feature>
<comment type="function">
    <text evidence="9">Part of the tripartite ATP-independent periplasmic (TRAP) transport system.</text>
</comment>
<keyword evidence="7 9" id="KW-0472">Membrane</keyword>
<evidence type="ECO:0000256" key="4">
    <source>
        <dbReference type="ARBA" id="ARBA00022519"/>
    </source>
</evidence>
<evidence type="ECO:0000256" key="9">
    <source>
        <dbReference type="RuleBase" id="RU369079"/>
    </source>
</evidence>
<feature type="transmembrane region" description="Helical" evidence="9">
    <location>
        <begin position="91"/>
        <end position="114"/>
    </location>
</feature>
<reference evidence="12" key="1">
    <citation type="journal article" date="2019" name="Int. J. Syst. Evol. Microbiol.">
        <title>The Global Catalogue of Microorganisms (GCM) 10K type strain sequencing project: providing services to taxonomists for standard genome sequencing and annotation.</title>
        <authorList>
            <consortium name="The Broad Institute Genomics Platform"/>
            <consortium name="The Broad Institute Genome Sequencing Center for Infectious Disease"/>
            <person name="Wu L."/>
            <person name="Ma J."/>
        </authorList>
    </citation>
    <scope>NUCLEOTIDE SEQUENCE [LARGE SCALE GENOMIC DNA]</scope>
    <source>
        <strain evidence="12">NBRC 111756</strain>
    </source>
</reference>
<keyword evidence="4 9" id="KW-0997">Cell inner membrane</keyword>
<evidence type="ECO:0000259" key="10">
    <source>
        <dbReference type="Pfam" id="PF04290"/>
    </source>
</evidence>
<gene>
    <name evidence="11" type="ORF">ACFQDL_23160</name>
</gene>
<dbReference type="PANTHER" id="PTHR35011">
    <property type="entry name" value="2,3-DIKETO-L-GULONATE TRAP TRANSPORTER SMALL PERMEASE PROTEIN YIAM"/>
    <property type="match status" value="1"/>
</dbReference>
<evidence type="ECO:0000256" key="8">
    <source>
        <dbReference type="ARBA" id="ARBA00038436"/>
    </source>
</evidence>
<sequence length="173" mass="20159">MITFNFIDRWLEKIILVLLTSTMVICLTYSSFVRYFIENHFFTSLTHKAEELAVFCFVWLLYWGAVLATKEKSHFRIDAHLSLLPKSLQRWKYLPGDICWAAFNVFIVWQGVVLVESAIENPESSLSLEIPMEIIYSIIPVTFFVMTFRLIQNYATTNKQVALDDSPLKECNT</sequence>
<comment type="similarity">
    <text evidence="8 9">Belongs to the TRAP transporter small permease family.</text>
</comment>
<dbReference type="PANTHER" id="PTHR35011:SF2">
    <property type="entry name" value="2,3-DIKETO-L-GULONATE TRAP TRANSPORTER SMALL PERMEASE PROTEIN YIAM"/>
    <property type="match status" value="1"/>
</dbReference>
<evidence type="ECO:0000313" key="12">
    <source>
        <dbReference type="Proteomes" id="UP001596422"/>
    </source>
</evidence>